<feature type="compositionally biased region" description="Basic residues" evidence="1">
    <location>
        <begin position="29"/>
        <end position="43"/>
    </location>
</feature>
<reference evidence="2 3" key="1">
    <citation type="submission" date="2016-07" db="EMBL/GenBank/DDBJ databases">
        <title>Pervasive Adenine N6-methylation of Active Genes in Fungi.</title>
        <authorList>
            <consortium name="DOE Joint Genome Institute"/>
            <person name="Mondo S.J."/>
            <person name="Dannebaum R.O."/>
            <person name="Kuo R.C."/>
            <person name="Labutti K."/>
            <person name="Haridas S."/>
            <person name="Kuo A."/>
            <person name="Salamov A."/>
            <person name="Ahrendt S.R."/>
            <person name="Lipzen A."/>
            <person name="Sullivan W."/>
            <person name="Andreopoulos W.B."/>
            <person name="Clum A."/>
            <person name="Lindquist E."/>
            <person name="Daum C."/>
            <person name="Ramamoorthy G.K."/>
            <person name="Gryganskyi A."/>
            <person name="Culley D."/>
            <person name="Magnuson J.K."/>
            <person name="James T.Y."/>
            <person name="O'Malley M.A."/>
            <person name="Stajich J.E."/>
            <person name="Spatafora J.W."/>
            <person name="Visel A."/>
            <person name="Grigoriev I.V."/>
        </authorList>
    </citation>
    <scope>NUCLEOTIDE SEQUENCE [LARGE SCALE GENOMIC DNA]</scope>
    <source>
        <strain evidence="2 3">CBS 115471</strain>
    </source>
</reference>
<protein>
    <submittedName>
        <fullName evidence="2">Uncharacterized protein</fullName>
    </submittedName>
</protein>
<gene>
    <name evidence="2" type="ORF">BCR34DRAFT_392866</name>
</gene>
<feature type="region of interest" description="Disordered" evidence="1">
    <location>
        <begin position="27"/>
        <end position="56"/>
    </location>
</feature>
<dbReference type="EMBL" id="MCFA01000098">
    <property type="protein sequence ID" value="ORY08610.1"/>
    <property type="molecule type" value="Genomic_DNA"/>
</dbReference>
<comment type="caution">
    <text evidence="2">The sequence shown here is derived from an EMBL/GenBank/DDBJ whole genome shotgun (WGS) entry which is preliminary data.</text>
</comment>
<evidence type="ECO:0000313" key="2">
    <source>
        <dbReference type="EMBL" id="ORY08610.1"/>
    </source>
</evidence>
<sequence>MSGWMTHLATTPAESIVSYIYFPPQTPPSHHHKTTPTSYHHKATPTPLHRNRNDAPSLSIKSDTPLHCGTMIEGDKTTQPLMQYNNFSASLRHHLMVRRTGVLLYSGVFRRLFIGFSRGVDSTGFGTPSNAGICVYSFILEKMYRTLRFRIGCAYHMSLLLSQGPCVCASLESRDSRCRSRTQCSILIKLCSSPILLQPWHKLEHPGGEIISGRK</sequence>
<dbReference type="Proteomes" id="UP000193144">
    <property type="component" value="Unassembled WGS sequence"/>
</dbReference>
<organism evidence="2 3">
    <name type="scientific">Clohesyomyces aquaticus</name>
    <dbReference type="NCBI Taxonomy" id="1231657"/>
    <lineage>
        <taxon>Eukaryota</taxon>
        <taxon>Fungi</taxon>
        <taxon>Dikarya</taxon>
        <taxon>Ascomycota</taxon>
        <taxon>Pezizomycotina</taxon>
        <taxon>Dothideomycetes</taxon>
        <taxon>Pleosporomycetidae</taxon>
        <taxon>Pleosporales</taxon>
        <taxon>Lindgomycetaceae</taxon>
        <taxon>Clohesyomyces</taxon>
    </lineage>
</organism>
<name>A0A1Y1ZEB0_9PLEO</name>
<dbReference type="AlphaFoldDB" id="A0A1Y1ZEB0"/>
<evidence type="ECO:0000313" key="3">
    <source>
        <dbReference type="Proteomes" id="UP000193144"/>
    </source>
</evidence>
<evidence type="ECO:0000256" key="1">
    <source>
        <dbReference type="SAM" id="MobiDB-lite"/>
    </source>
</evidence>
<proteinExistence type="predicted"/>
<accession>A0A1Y1ZEB0</accession>
<keyword evidence="3" id="KW-1185">Reference proteome</keyword>